<reference evidence="1 2" key="1">
    <citation type="submission" date="2024-03" db="EMBL/GenBank/DDBJ databases">
        <title>Draft genome sequence of Pseudonocardia tropica JCM 19149.</title>
        <authorList>
            <person name="Butdee W."/>
            <person name="Duangmal K."/>
        </authorList>
    </citation>
    <scope>NUCLEOTIDE SEQUENCE [LARGE SCALE GENOMIC DNA]</scope>
    <source>
        <strain evidence="1 2">JCM 19149</strain>
    </source>
</reference>
<sequence length="84" mass="9751">MPFRLSIPLPGPVSWVPRRKRRAPILTPEQRETIMRRAGSAAGAIDRRNEAGWERHRERQAELAEIRTLPPVARFKAAMRFPLR</sequence>
<gene>
    <name evidence="1" type="ORF">WHI96_25300</name>
</gene>
<accession>A0ABV1K1N3</accession>
<protein>
    <submittedName>
        <fullName evidence="1">Uncharacterized protein</fullName>
    </submittedName>
</protein>
<proteinExistence type="predicted"/>
<dbReference type="RefSeq" id="WP_345655145.1">
    <property type="nucleotide sequence ID" value="NZ_BAABLY010000115.1"/>
</dbReference>
<comment type="caution">
    <text evidence="1">The sequence shown here is derived from an EMBL/GenBank/DDBJ whole genome shotgun (WGS) entry which is preliminary data.</text>
</comment>
<dbReference type="EMBL" id="JBEDNP010000025">
    <property type="protein sequence ID" value="MEQ3542135.1"/>
    <property type="molecule type" value="Genomic_DNA"/>
</dbReference>
<keyword evidence="2" id="KW-1185">Reference proteome</keyword>
<dbReference type="Proteomes" id="UP001464923">
    <property type="component" value="Unassembled WGS sequence"/>
</dbReference>
<organism evidence="1 2">
    <name type="scientific">Pseudonocardia tropica</name>
    <dbReference type="NCBI Taxonomy" id="681289"/>
    <lineage>
        <taxon>Bacteria</taxon>
        <taxon>Bacillati</taxon>
        <taxon>Actinomycetota</taxon>
        <taxon>Actinomycetes</taxon>
        <taxon>Pseudonocardiales</taxon>
        <taxon>Pseudonocardiaceae</taxon>
        <taxon>Pseudonocardia</taxon>
    </lineage>
</organism>
<evidence type="ECO:0000313" key="1">
    <source>
        <dbReference type="EMBL" id="MEQ3542135.1"/>
    </source>
</evidence>
<evidence type="ECO:0000313" key="2">
    <source>
        <dbReference type="Proteomes" id="UP001464923"/>
    </source>
</evidence>
<name>A0ABV1K1N3_9PSEU</name>